<name>A0ABY7F3F4_MYAAR</name>
<dbReference type="Proteomes" id="UP001164746">
    <property type="component" value="Chromosome 9"/>
</dbReference>
<keyword evidence="2" id="KW-1185">Reference proteome</keyword>
<gene>
    <name evidence="1" type="ORF">MAR_005353</name>
</gene>
<evidence type="ECO:0000313" key="1">
    <source>
        <dbReference type="EMBL" id="WAR15248.1"/>
    </source>
</evidence>
<dbReference type="EMBL" id="CP111020">
    <property type="protein sequence ID" value="WAR15248.1"/>
    <property type="molecule type" value="Genomic_DNA"/>
</dbReference>
<reference evidence="1" key="1">
    <citation type="submission" date="2022-11" db="EMBL/GenBank/DDBJ databases">
        <title>Centuries of genome instability and evolution in soft-shell clam transmissible cancer (bioRxiv).</title>
        <authorList>
            <person name="Hart S.F.M."/>
            <person name="Yonemitsu M.A."/>
            <person name="Giersch R.M."/>
            <person name="Beal B.F."/>
            <person name="Arriagada G."/>
            <person name="Davis B.W."/>
            <person name="Ostrander E.A."/>
            <person name="Goff S.P."/>
            <person name="Metzger M.J."/>
        </authorList>
    </citation>
    <scope>NUCLEOTIDE SEQUENCE</scope>
    <source>
        <strain evidence="1">MELC-2E11</strain>
        <tissue evidence="1">Siphon/mantle</tissue>
    </source>
</reference>
<protein>
    <submittedName>
        <fullName evidence="1">Uncharacterized protein</fullName>
    </submittedName>
</protein>
<proteinExistence type="predicted"/>
<evidence type="ECO:0000313" key="2">
    <source>
        <dbReference type="Proteomes" id="UP001164746"/>
    </source>
</evidence>
<sequence>MRRIVPSTLLASFMFASHQRVTRGIIHVFLKAQLFNSNPQLLTAELNTSAYPSLRTVKTVPTSFIQSPSVSISKVPPPLTVKLAKLISGTDECGQPGLNVSPSQSVQKYEAAAATNGMIEIGKEQTDLAIHFVADDGDHHIATVDGHNTLHAWENSHHNTRVKSSRVISRISSTTEDLLSVGKINVTFYSPFGALTFQSLNEVNDVTERLKTLSNCLIYQER</sequence>
<organism evidence="1 2">
    <name type="scientific">Mya arenaria</name>
    <name type="common">Soft-shell clam</name>
    <dbReference type="NCBI Taxonomy" id="6604"/>
    <lineage>
        <taxon>Eukaryota</taxon>
        <taxon>Metazoa</taxon>
        <taxon>Spiralia</taxon>
        <taxon>Lophotrochozoa</taxon>
        <taxon>Mollusca</taxon>
        <taxon>Bivalvia</taxon>
        <taxon>Autobranchia</taxon>
        <taxon>Heteroconchia</taxon>
        <taxon>Euheterodonta</taxon>
        <taxon>Imparidentia</taxon>
        <taxon>Neoheterodontei</taxon>
        <taxon>Myida</taxon>
        <taxon>Myoidea</taxon>
        <taxon>Myidae</taxon>
        <taxon>Mya</taxon>
    </lineage>
</organism>
<accession>A0ABY7F3F4</accession>